<dbReference type="InterPro" id="IPR001296">
    <property type="entry name" value="Glyco_trans_1"/>
</dbReference>
<evidence type="ECO:0000313" key="4">
    <source>
        <dbReference type="Proteomes" id="UP000199134"/>
    </source>
</evidence>
<evidence type="ECO:0000259" key="1">
    <source>
        <dbReference type="Pfam" id="PF00534"/>
    </source>
</evidence>
<dbReference type="PANTHER" id="PTHR12526">
    <property type="entry name" value="GLYCOSYLTRANSFERASE"/>
    <property type="match status" value="1"/>
</dbReference>
<feature type="domain" description="Glycosyltransferase subfamily 4-like N-terminal" evidence="2">
    <location>
        <begin position="14"/>
        <end position="194"/>
    </location>
</feature>
<reference evidence="4" key="1">
    <citation type="submission" date="2016-10" db="EMBL/GenBank/DDBJ databases">
        <authorList>
            <person name="de Groot N.N."/>
        </authorList>
    </citation>
    <scope>NUCLEOTIDE SEQUENCE [LARGE SCALE GENOMIC DNA]</scope>
    <source>
        <strain evidence="4">BP1-145</strain>
    </source>
</reference>
<dbReference type="OrthoDB" id="9811239at2"/>
<name>A0A1H0G349_9BACT</name>
<dbReference type="CDD" id="cd03820">
    <property type="entry name" value="GT4_AmsD-like"/>
    <property type="match status" value="1"/>
</dbReference>
<protein>
    <submittedName>
        <fullName evidence="3">Glycosyltransferase involved in cell wall bisynthesis</fullName>
    </submittedName>
</protein>
<dbReference type="InterPro" id="IPR028098">
    <property type="entry name" value="Glyco_trans_4-like_N"/>
</dbReference>
<gene>
    <name evidence="3" type="ORF">SAMN04487900_10771</name>
</gene>
<dbReference type="GO" id="GO:0016757">
    <property type="term" value="F:glycosyltransferase activity"/>
    <property type="evidence" value="ECO:0007669"/>
    <property type="project" value="InterPro"/>
</dbReference>
<dbReference type="EMBL" id="FNIW01000007">
    <property type="protein sequence ID" value="SDO01261.1"/>
    <property type="molecule type" value="Genomic_DNA"/>
</dbReference>
<dbReference type="SUPFAM" id="SSF53756">
    <property type="entry name" value="UDP-Glycosyltransferase/glycogen phosphorylase"/>
    <property type="match status" value="1"/>
</dbReference>
<dbReference type="PANTHER" id="PTHR12526:SF630">
    <property type="entry name" value="GLYCOSYLTRANSFERASE"/>
    <property type="match status" value="1"/>
</dbReference>
<evidence type="ECO:0000259" key="2">
    <source>
        <dbReference type="Pfam" id="PF13439"/>
    </source>
</evidence>
<comment type="caution">
    <text evidence="3">The sequence shown here is derived from an EMBL/GenBank/DDBJ whole genome shotgun (WGS) entry which is preliminary data.</text>
</comment>
<dbReference type="Gene3D" id="3.40.50.2000">
    <property type="entry name" value="Glycogen Phosphorylase B"/>
    <property type="match status" value="2"/>
</dbReference>
<dbReference type="Proteomes" id="UP000199134">
    <property type="component" value="Unassembled WGS sequence"/>
</dbReference>
<dbReference type="AlphaFoldDB" id="A0A1H0G349"/>
<organism evidence="3 4">
    <name type="scientific">Prevotella communis</name>
    <dbReference type="NCBI Taxonomy" id="2913614"/>
    <lineage>
        <taxon>Bacteria</taxon>
        <taxon>Pseudomonadati</taxon>
        <taxon>Bacteroidota</taxon>
        <taxon>Bacteroidia</taxon>
        <taxon>Bacteroidales</taxon>
        <taxon>Prevotellaceae</taxon>
        <taxon>Prevotella</taxon>
    </lineage>
</organism>
<sequence>MKILYILKSFAAKGGEERVMADKMNYLAEKGNEIILITSEQGEHAFAYPLHRNISHIDLNTRFFTVSNQSLVKKTISLYLMRRQFIKRLTIIVNNLRPDIITSTIVPIKNIRLITQVCKSANIPLILESHLAYKASIKQNDYASNTPKRIIAKLFDKWSLRPIRYCSRLITLTKGDADNWHKYCKSVIAIPNPVTYIPDTTNDIPKIPKRIIAVGRLHSQKGFDLLIKAFSLIASEIPEWHIDIYGNGTDKETLMKLIHERGLDARINLKGETDDIYNEYKKSQFFVLSSRYEGFGLVLIEAMSCGIPCVSFKCDYGPEDIITDGVDGILVEDGDIEDLAKKILLMATNEGKRMDMGMEARNKVMLFDKNVIMPTWIKLFESIISSHH</sequence>
<evidence type="ECO:0000313" key="3">
    <source>
        <dbReference type="EMBL" id="SDO01261.1"/>
    </source>
</evidence>
<accession>A0A1H0G349</accession>
<dbReference type="RefSeq" id="WP_091853132.1">
    <property type="nucleotide sequence ID" value="NZ_FNIW01000007.1"/>
</dbReference>
<feature type="domain" description="Glycosyl transferase family 1" evidence="1">
    <location>
        <begin position="203"/>
        <end position="362"/>
    </location>
</feature>
<dbReference type="Pfam" id="PF00534">
    <property type="entry name" value="Glycos_transf_1"/>
    <property type="match status" value="1"/>
</dbReference>
<proteinExistence type="predicted"/>
<dbReference type="Pfam" id="PF13439">
    <property type="entry name" value="Glyco_transf_4"/>
    <property type="match status" value="1"/>
</dbReference>